<feature type="region of interest" description="Disordered" evidence="3">
    <location>
        <begin position="290"/>
        <end position="332"/>
    </location>
</feature>
<keyword evidence="4" id="KW-0472">Membrane</keyword>
<dbReference type="GO" id="GO:0045499">
    <property type="term" value="F:chemorepellent activity"/>
    <property type="evidence" value="ECO:0007669"/>
    <property type="project" value="TreeGrafter"/>
</dbReference>
<protein>
    <submittedName>
        <fullName evidence="6">Semaphorin-4F</fullName>
    </submittedName>
</protein>
<evidence type="ECO:0000256" key="1">
    <source>
        <dbReference type="ARBA" id="ARBA00023180"/>
    </source>
</evidence>
<dbReference type="InterPro" id="IPR015943">
    <property type="entry name" value="WD40/YVTN_repeat-like_dom_sf"/>
</dbReference>
<dbReference type="GO" id="GO:0005886">
    <property type="term" value="C:plasma membrane"/>
    <property type="evidence" value="ECO:0007669"/>
    <property type="project" value="TreeGrafter"/>
</dbReference>
<dbReference type="GO" id="GO:0030335">
    <property type="term" value="P:positive regulation of cell migration"/>
    <property type="evidence" value="ECO:0007669"/>
    <property type="project" value="TreeGrafter"/>
</dbReference>
<evidence type="ECO:0000256" key="4">
    <source>
        <dbReference type="SAM" id="Phobius"/>
    </source>
</evidence>
<evidence type="ECO:0000256" key="2">
    <source>
        <dbReference type="PROSITE-ProRule" id="PRU00352"/>
    </source>
</evidence>
<accession>L5M3T9</accession>
<evidence type="ECO:0000259" key="5">
    <source>
        <dbReference type="PROSITE" id="PS51004"/>
    </source>
</evidence>
<dbReference type="PROSITE" id="PS51004">
    <property type="entry name" value="SEMA"/>
    <property type="match status" value="1"/>
</dbReference>
<dbReference type="AlphaFoldDB" id="L5M3T9"/>
<dbReference type="GO" id="GO:0007411">
    <property type="term" value="P:axon guidance"/>
    <property type="evidence" value="ECO:0007669"/>
    <property type="project" value="TreeGrafter"/>
</dbReference>
<keyword evidence="7" id="KW-1185">Reference proteome</keyword>
<comment type="caution">
    <text evidence="2">Lacks conserved residue(s) required for the propagation of feature annotation.</text>
</comment>
<evidence type="ECO:0000313" key="6">
    <source>
        <dbReference type="EMBL" id="ELK33026.1"/>
    </source>
</evidence>
<dbReference type="SMART" id="SM00630">
    <property type="entry name" value="Sema"/>
    <property type="match status" value="1"/>
</dbReference>
<reference evidence="7" key="1">
    <citation type="journal article" date="2013" name="Science">
        <title>Comparative analysis of bat genomes provides insight into the evolution of flight and immunity.</title>
        <authorList>
            <person name="Zhang G."/>
            <person name="Cowled C."/>
            <person name="Shi Z."/>
            <person name="Huang Z."/>
            <person name="Bishop-Lilly K.A."/>
            <person name="Fang X."/>
            <person name="Wynne J.W."/>
            <person name="Xiong Z."/>
            <person name="Baker M.L."/>
            <person name="Zhao W."/>
            <person name="Tachedjian M."/>
            <person name="Zhu Y."/>
            <person name="Zhou P."/>
            <person name="Jiang X."/>
            <person name="Ng J."/>
            <person name="Yang L."/>
            <person name="Wu L."/>
            <person name="Xiao J."/>
            <person name="Feng Y."/>
            <person name="Chen Y."/>
            <person name="Sun X."/>
            <person name="Zhang Y."/>
            <person name="Marsh G.A."/>
            <person name="Crameri G."/>
            <person name="Broder C.C."/>
            <person name="Frey K.G."/>
            <person name="Wang L.F."/>
            <person name="Wang J."/>
        </authorList>
    </citation>
    <scope>NUCLEOTIDE SEQUENCE [LARGE SCALE GENOMIC DNA]</scope>
</reference>
<dbReference type="SUPFAM" id="SSF101912">
    <property type="entry name" value="Sema domain"/>
    <property type="match status" value="1"/>
</dbReference>
<keyword evidence="1" id="KW-0325">Glycoprotein</keyword>
<dbReference type="eggNOG" id="KOG3611">
    <property type="taxonomic scope" value="Eukaryota"/>
</dbReference>
<keyword evidence="4" id="KW-0812">Transmembrane</keyword>
<proteinExistence type="predicted"/>
<dbReference type="PANTHER" id="PTHR11036:SF72">
    <property type="entry name" value="SEMAPHORIN-4F"/>
    <property type="match status" value="1"/>
</dbReference>
<name>L5M3T9_MYODS</name>
<dbReference type="GO" id="GO:0001755">
    <property type="term" value="P:neural crest cell migration"/>
    <property type="evidence" value="ECO:0007669"/>
    <property type="project" value="TreeGrafter"/>
</dbReference>
<feature type="domain" description="Sema" evidence="5">
    <location>
        <begin position="1"/>
        <end position="276"/>
    </location>
</feature>
<dbReference type="Pfam" id="PF19428">
    <property type="entry name" value="Sema4F_C"/>
    <property type="match status" value="1"/>
</dbReference>
<dbReference type="GO" id="GO:0030215">
    <property type="term" value="F:semaphorin receptor binding"/>
    <property type="evidence" value="ECO:0007669"/>
    <property type="project" value="InterPro"/>
</dbReference>
<dbReference type="InterPro" id="IPR045791">
    <property type="entry name" value="Sema4F_C"/>
</dbReference>
<dbReference type="InterPro" id="IPR027231">
    <property type="entry name" value="Semaphorin"/>
</dbReference>
<dbReference type="EMBL" id="KB104733">
    <property type="protein sequence ID" value="ELK33026.1"/>
    <property type="molecule type" value="Genomic_DNA"/>
</dbReference>
<dbReference type="InterPro" id="IPR001627">
    <property type="entry name" value="Semap_dom"/>
</dbReference>
<sequence length="367" mass="39542">MALRPAEWGDEDGDKEIYFFFTETSQAFDSDEHLKVPRVARVCAGDLGGRRTLQQRWTTFLKADLLCPGPVDGRASSVLQDMSILRPETGVGAPIFYGIFSSQWEGAAISAVCAFRPQDIRTVLNGPFRELKHDCNRGLPVMDNEVPQPRPGECIANNMKLQQFGSSLSLPDRVLTFIRDHPLMDRPVLPADGHTLLPSGVTAFTPRRDGLEVVVNPGAMGAYACECQEGGAARVVAAYSLVWGSHQGPSSRAHTVGAGLAGFFLGVLAASLTLLLIGRRQQRRRQRELLARDKVGLDLGAPPSGTTSYSQDPPSPSPEDERLPLALGKRGSGFGGFPPPFLLDPCSSPAHIRLTGAPLATCDETSI</sequence>
<evidence type="ECO:0000256" key="3">
    <source>
        <dbReference type="SAM" id="MobiDB-lite"/>
    </source>
</evidence>
<dbReference type="Proteomes" id="UP000010556">
    <property type="component" value="Unassembled WGS sequence"/>
</dbReference>
<keyword evidence="4" id="KW-1133">Transmembrane helix</keyword>
<gene>
    <name evidence="6" type="ORF">MDA_GLEAN10004733</name>
</gene>
<organism evidence="6 7">
    <name type="scientific">Myotis davidii</name>
    <name type="common">David's myotis</name>
    <dbReference type="NCBI Taxonomy" id="225400"/>
    <lineage>
        <taxon>Eukaryota</taxon>
        <taxon>Metazoa</taxon>
        <taxon>Chordata</taxon>
        <taxon>Craniata</taxon>
        <taxon>Vertebrata</taxon>
        <taxon>Euteleostomi</taxon>
        <taxon>Mammalia</taxon>
        <taxon>Eutheria</taxon>
        <taxon>Laurasiatheria</taxon>
        <taxon>Chiroptera</taxon>
        <taxon>Yangochiroptera</taxon>
        <taxon>Vespertilionidae</taxon>
        <taxon>Myotis</taxon>
    </lineage>
</organism>
<dbReference type="GO" id="GO:0071526">
    <property type="term" value="P:semaphorin-plexin signaling pathway"/>
    <property type="evidence" value="ECO:0007669"/>
    <property type="project" value="TreeGrafter"/>
</dbReference>
<feature type="transmembrane region" description="Helical" evidence="4">
    <location>
        <begin position="256"/>
        <end position="277"/>
    </location>
</feature>
<dbReference type="InterPro" id="IPR036352">
    <property type="entry name" value="Semap_dom_sf"/>
</dbReference>
<evidence type="ECO:0000313" key="7">
    <source>
        <dbReference type="Proteomes" id="UP000010556"/>
    </source>
</evidence>
<dbReference type="Gene3D" id="2.130.10.10">
    <property type="entry name" value="YVTN repeat-like/Quinoprotein amine dehydrogenase"/>
    <property type="match status" value="1"/>
</dbReference>
<dbReference type="PANTHER" id="PTHR11036">
    <property type="entry name" value="SEMAPHORIN"/>
    <property type="match status" value="1"/>
</dbReference>